<dbReference type="Proteomes" id="UP000053319">
    <property type="component" value="Unassembled WGS sequence"/>
</dbReference>
<feature type="region of interest" description="Disordered" evidence="1">
    <location>
        <begin position="359"/>
        <end position="419"/>
    </location>
</feature>
<dbReference type="HOGENOM" id="CLU_552093_0_0_1"/>
<evidence type="ECO:0000313" key="3">
    <source>
        <dbReference type="Proteomes" id="UP000053319"/>
    </source>
</evidence>
<reference evidence="2 3" key="1">
    <citation type="journal article" date="2012" name="Science">
        <title>The Paleozoic origin of enzymatic lignin decomposition reconstructed from 31 fungal genomes.</title>
        <authorList>
            <person name="Floudas D."/>
            <person name="Binder M."/>
            <person name="Riley R."/>
            <person name="Barry K."/>
            <person name="Blanchette R.A."/>
            <person name="Henrissat B."/>
            <person name="Martinez A.T."/>
            <person name="Otillar R."/>
            <person name="Spatafora J.W."/>
            <person name="Yadav J.S."/>
            <person name="Aerts A."/>
            <person name="Benoit I."/>
            <person name="Boyd A."/>
            <person name="Carlson A."/>
            <person name="Copeland A."/>
            <person name="Coutinho P.M."/>
            <person name="de Vries R.P."/>
            <person name="Ferreira P."/>
            <person name="Findley K."/>
            <person name="Foster B."/>
            <person name="Gaskell J."/>
            <person name="Glotzer D."/>
            <person name="Gorecki P."/>
            <person name="Heitman J."/>
            <person name="Hesse C."/>
            <person name="Hori C."/>
            <person name="Igarashi K."/>
            <person name="Jurgens J.A."/>
            <person name="Kallen N."/>
            <person name="Kersten P."/>
            <person name="Kohler A."/>
            <person name="Kuees U."/>
            <person name="Kumar T.K.A."/>
            <person name="Kuo A."/>
            <person name="LaButti K."/>
            <person name="Larrondo L.F."/>
            <person name="Lindquist E."/>
            <person name="Ling A."/>
            <person name="Lombard V."/>
            <person name="Lucas S."/>
            <person name="Lundell T."/>
            <person name="Martin R."/>
            <person name="McLaughlin D.J."/>
            <person name="Morgenstern I."/>
            <person name="Morin E."/>
            <person name="Murat C."/>
            <person name="Nagy L.G."/>
            <person name="Nolan M."/>
            <person name="Ohm R.A."/>
            <person name="Patyshakuliyeva A."/>
            <person name="Rokas A."/>
            <person name="Ruiz-Duenas F.J."/>
            <person name="Sabat G."/>
            <person name="Salamov A."/>
            <person name="Samejima M."/>
            <person name="Schmutz J."/>
            <person name="Slot J.C."/>
            <person name="St John F."/>
            <person name="Stenlid J."/>
            <person name="Sun H."/>
            <person name="Sun S."/>
            <person name="Syed K."/>
            <person name="Tsang A."/>
            <person name="Wiebenga A."/>
            <person name="Young D."/>
            <person name="Pisabarro A."/>
            <person name="Eastwood D.C."/>
            <person name="Martin F."/>
            <person name="Cullen D."/>
            <person name="Grigoriev I.V."/>
            <person name="Hibbett D.S."/>
        </authorList>
    </citation>
    <scope>NUCLEOTIDE SEQUENCE [LARGE SCALE GENOMIC DNA]</scope>
    <source>
        <strain evidence="2 3">LYAD-421 SS1</strain>
    </source>
</reference>
<dbReference type="OrthoDB" id="3194584at2759"/>
<dbReference type="OMA" id="HEEQEAN"/>
<feature type="compositionally biased region" description="Basic and acidic residues" evidence="1">
    <location>
        <begin position="381"/>
        <end position="396"/>
    </location>
</feature>
<protein>
    <submittedName>
        <fullName evidence="2">Uncharacterized protein</fullName>
    </submittedName>
</protein>
<feature type="compositionally biased region" description="Polar residues" evidence="1">
    <location>
        <begin position="537"/>
        <end position="552"/>
    </location>
</feature>
<sequence length="571" mass="63555">MNPDSYSPMLHNAVVFALHHMYYYPPGQLAQRMAAAPQQGLAGCWQLLPQQSPYNPLQPWLLPPALAAMGPFVPRYPQGFHVPALAQQSWFQDFLQATHRVVKEEGNPLEPELSVDDEITLVEAFKKGMEHGLTSLQVFQEVNNKNQHSDIEWMKIFVAHVKKLYPKVFPDAVPAPSLVGRPAGSENHPSASEPTGQQPQDAGQASASAARTSFTSSKPPLESGDRAQPTTKAPTEARICSPSTPVAFSSNKIKSERTAGIFYGEIRIPPFDGSEKPPYPTRLGEPGTRFTQEEKVFFIHWLHWRLREEGLPDKETLFKELERELPKRTADTWKRFWAENPDAPNAVYIAARKRAERPDATRGSLTSLAELSDANSDEEEQNLREDGRPLIDKGEAKPVATPSSSSESKSKRSPSLPVTDTDLRAMARYKFEKDAVWATSRYKYAPWDDFATRPENARRSLTAWKHIARNPKHGVDMLIDRYVQEYRSESEGEKPITSKQALPAPPPQTSAATPSSAVPKQDLEPATLKLPAHMEASSESGPSVTAQTTSREINVRWAVSDQDVIDLTIGV</sequence>
<feature type="region of interest" description="Disordered" evidence="1">
    <location>
        <begin position="179"/>
        <end position="247"/>
    </location>
</feature>
<accession>R7SQJ4</accession>
<dbReference type="RefSeq" id="XP_007368896.1">
    <property type="nucleotide sequence ID" value="XM_007368834.1"/>
</dbReference>
<evidence type="ECO:0000256" key="1">
    <source>
        <dbReference type="SAM" id="MobiDB-lite"/>
    </source>
</evidence>
<gene>
    <name evidence="2" type="ORF">DICSQDRAFT_173038</name>
</gene>
<feature type="compositionally biased region" description="Low complexity" evidence="1">
    <location>
        <begin position="205"/>
        <end position="217"/>
    </location>
</feature>
<dbReference type="GeneID" id="18839685"/>
<dbReference type="EMBL" id="JH719436">
    <property type="protein sequence ID" value="EJF58361.1"/>
    <property type="molecule type" value="Genomic_DNA"/>
</dbReference>
<name>R7SQJ4_DICSQ</name>
<dbReference type="KEGG" id="dsq:DICSQDRAFT_173038"/>
<dbReference type="AlphaFoldDB" id="R7SQJ4"/>
<proteinExistence type="predicted"/>
<feature type="compositionally biased region" description="Polar residues" evidence="1">
    <location>
        <begin position="187"/>
        <end position="203"/>
    </location>
</feature>
<evidence type="ECO:0000313" key="2">
    <source>
        <dbReference type="EMBL" id="EJF58361.1"/>
    </source>
</evidence>
<organism evidence="2 3">
    <name type="scientific">Dichomitus squalens (strain LYAD-421)</name>
    <name type="common">Western red white-rot fungus</name>
    <dbReference type="NCBI Taxonomy" id="732165"/>
    <lineage>
        <taxon>Eukaryota</taxon>
        <taxon>Fungi</taxon>
        <taxon>Dikarya</taxon>
        <taxon>Basidiomycota</taxon>
        <taxon>Agaricomycotina</taxon>
        <taxon>Agaricomycetes</taxon>
        <taxon>Polyporales</taxon>
        <taxon>Polyporaceae</taxon>
        <taxon>Dichomitus</taxon>
    </lineage>
</organism>
<feature type="region of interest" description="Disordered" evidence="1">
    <location>
        <begin position="489"/>
        <end position="553"/>
    </location>
</feature>